<dbReference type="Proteomes" id="UP001066276">
    <property type="component" value="Chromosome 1_2"/>
</dbReference>
<accession>A0AAV7W4T4</accession>
<dbReference type="InterPro" id="IPR008906">
    <property type="entry name" value="HATC_C_dom"/>
</dbReference>
<sequence>MSGESIIGAGWRTHAEVARDLEPDLRNWCSVACALATRWASSHLRSTGPCPTGPSADDAFCGVYSHMLTPPPGNRMDIRKFFVKKQPSEVTLFSDNSETNTIHCNDMPDLQSAIQYGVRVADFEISSDYAPVPGTFCEAVTSSDESSNSSSATATSLQDNEETLGSTVTPNQPSESTMPVQIIETQSQTKKKRILHFQGRAFLERRGSILQHWLYQLEEIHRKVQKHQSSYAHSYALNQLAHYRGCQPINQQLSQQIQQQQNEAWLCLNKIIHTIAFLVKQGLALRGHDDSNGNFHQFLSARAEDVPSLKQWITANRAEYLSPDIQNEVLQLLSHAVLHQIRKNIGDNPYAVIVDGTQDISGQEQESFCIRYTDQDLYPHEHFIGLYQADNTTGTAIATIVKDVLCRHGLSLSKLRAQTYDGAANMAGKYHGAQALIRQEQPLALYVHCGAHCTNLVMQAAAHKCSIMEDALLYVQELGNLFGQSLTCRTIFSDLIQHSIEGPTNVLKIKPLCPTRWTVRVKAVQKVMDNYEPILETLEQLSTSKSSGDVSARAHGLLAHFQRGTTVLGLQIALQILQLLECLNIAMQGRQQTISGLLAAVNVAKTAILKLRNDESFNSLIHSTNHMTSTYHLNAIEVPRLRRIHKRIDVGAAESFHPATVGDYYRPQYFELLDTVSVHLTQRFHQEGMQIYEKLEQVLLTGSGMDSISQYKEIDPLLLKAQLTILSSMFKYSSVPDLADILRKMLPRERAFFSQVEKLLQILLIIPVSSCEAERSFSGLLRLKTWLRSTMSQKRLNHVAICNIHKEMMDSIDLQTTAKQFVLRSERRKK</sequence>
<dbReference type="AlphaFoldDB" id="A0AAV7W4T4"/>
<evidence type="ECO:0008006" key="6">
    <source>
        <dbReference type="Google" id="ProtNLM"/>
    </source>
</evidence>
<dbReference type="PANTHER" id="PTHR45749">
    <property type="match status" value="1"/>
</dbReference>
<organism evidence="4 5">
    <name type="scientific">Pleurodeles waltl</name>
    <name type="common">Iberian ribbed newt</name>
    <dbReference type="NCBI Taxonomy" id="8319"/>
    <lineage>
        <taxon>Eukaryota</taxon>
        <taxon>Metazoa</taxon>
        <taxon>Chordata</taxon>
        <taxon>Craniata</taxon>
        <taxon>Vertebrata</taxon>
        <taxon>Euteleostomi</taxon>
        <taxon>Amphibia</taxon>
        <taxon>Batrachia</taxon>
        <taxon>Caudata</taxon>
        <taxon>Salamandroidea</taxon>
        <taxon>Salamandridae</taxon>
        <taxon>Pleurodelinae</taxon>
        <taxon>Pleurodeles</taxon>
    </lineage>
</organism>
<proteinExistence type="predicted"/>
<dbReference type="SUPFAM" id="SSF53098">
    <property type="entry name" value="Ribonuclease H-like"/>
    <property type="match status" value="1"/>
</dbReference>
<feature type="domain" description="HAT C-terminal dimerisation" evidence="2">
    <location>
        <begin position="750"/>
        <end position="808"/>
    </location>
</feature>
<evidence type="ECO:0000313" key="4">
    <source>
        <dbReference type="EMBL" id="KAJ1207623.1"/>
    </source>
</evidence>
<evidence type="ECO:0000259" key="2">
    <source>
        <dbReference type="Pfam" id="PF05699"/>
    </source>
</evidence>
<evidence type="ECO:0000256" key="1">
    <source>
        <dbReference type="SAM" id="MobiDB-lite"/>
    </source>
</evidence>
<name>A0AAV7W4T4_PLEWA</name>
<dbReference type="Pfam" id="PF05699">
    <property type="entry name" value="Dimer_Tnp_hAT"/>
    <property type="match status" value="1"/>
</dbReference>
<reference evidence="4" key="1">
    <citation type="journal article" date="2022" name="bioRxiv">
        <title>Sequencing and chromosome-scale assembly of the giantPleurodeles waltlgenome.</title>
        <authorList>
            <person name="Brown T."/>
            <person name="Elewa A."/>
            <person name="Iarovenko S."/>
            <person name="Subramanian E."/>
            <person name="Araus A.J."/>
            <person name="Petzold A."/>
            <person name="Susuki M."/>
            <person name="Suzuki K.-i.T."/>
            <person name="Hayashi T."/>
            <person name="Toyoda A."/>
            <person name="Oliveira C."/>
            <person name="Osipova E."/>
            <person name="Leigh N.D."/>
            <person name="Simon A."/>
            <person name="Yun M.H."/>
        </authorList>
    </citation>
    <scope>NUCLEOTIDE SEQUENCE</scope>
    <source>
        <strain evidence="4">20211129_DDA</strain>
        <tissue evidence="4">Liver</tissue>
    </source>
</reference>
<feature type="compositionally biased region" description="Polar residues" evidence="1">
    <location>
        <begin position="163"/>
        <end position="178"/>
    </location>
</feature>
<comment type="caution">
    <text evidence="4">The sequence shown here is derived from an EMBL/GenBank/DDBJ whole genome shotgun (WGS) entry which is preliminary data.</text>
</comment>
<evidence type="ECO:0000259" key="3">
    <source>
        <dbReference type="Pfam" id="PF14291"/>
    </source>
</evidence>
<dbReference type="Pfam" id="PF14291">
    <property type="entry name" value="DUF4371"/>
    <property type="match status" value="1"/>
</dbReference>
<dbReference type="InterPro" id="IPR012337">
    <property type="entry name" value="RNaseH-like_sf"/>
</dbReference>
<feature type="compositionally biased region" description="Low complexity" evidence="1">
    <location>
        <begin position="140"/>
        <end position="156"/>
    </location>
</feature>
<gene>
    <name evidence="4" type="ORF">NDU88_003013</name>
</gene>
<feature type="region of interest" description="Disordered" evidence="1">
    <location>
        <begin position="140"/>
        <end position="178"/>
    </location>
</feature>
<feature type="domain" description="DUF4371" evidence="3">
    <location>
        <begin position="243"/>
        <end position="432"/>
    </location>
</feature>
<evidence type="ECO:0000313" key="5">
    <source>
        <dbReference type="Proteomes" id="UP001066276"/>
    </source>
</evidence>
<keyword evidence="5" id="KW-1185">Reference proteome</keyword>
<dbReference type="PANTHER" id="PTHR45749:SF21">
    <property type="entry name" value="DUF4371 DOMAIN-CONTAINING PROTEIN"/>
    <property type="match status" value="1"/>
</dbReference>
<dbReference type="InterPro" id="IPR025398">
    <property type="entry name" value="DUF4371"/>
</dbReference>
<dbReference type="GO" id="GO:0046983">
    <property type="term" value="F:protein dimerization activity"/>
    <property type="evidence" value="ECO:0007669"/>
    <property type="project" value="InterPro"/>
</dbReference>
<protein>
    <recommendedName>
        <fullName evidence="6">Zinc finger MYM-type protein 1-like</fullName>
    </recommendedName>
</protein>
<dbReference type="EMBL" id="JANPWB010000002">
    <property type="protein sequence ID" value="KAJ1207623.1"/>
    <property type="molecule type" value="Genomic_DNA"/>
</dbReference>